<protein>
    <recommendedName>
        <fullName evidence="4">mannan endo-1,4-beta-mannosidase</fullName>
        <ecNumber evidence="4">3.2.1.78</ecNumber>
    </recommendedName>
</protein>
<feature type="region of interest" description="Disordered" evidence="9">
    <location>
        <begin position="517"/>
        <end position="613"/>
    </location>
</feature>
<comment type="catalytic activity">
    <reaction evidence="1">
        <text>Random hydrolysis of (1-&gt;4)-beta-D-mannosidic linkages in mannans, galactomannans and glucomannans.</text>
        <dbReference type="EC" id="3.2.1.78"/>
    </reaction>
</comment>
<dbReference type="GO" id="GO:0005576">
    <property type="term" value="C:extracellular region"/>
    <property type="evidence" value="ECO:0007669"/>
    <property type="project" value="UniProtKB-SubCell"/>
</dbReference>
<dbReference type="InterPro" id="IPR045053">
    <property type="entry name" value="MAN-like"/>
</dbReference>
<feature type="region of interest" description="Disordered" evidence="9">
    <location>
        <begin position="653"/>
        <end position="690"/>
    </location>
</feature>
<dbReference type="InterPro" id="IPR001547">
    <property type="entry name" value="Glyco_hydro_5"/>
</dbReference>
<dbReference type="GO" id="GO:0000272">
    <property type="term" value="P:polysaccharide catabolic process"/>
    <property type="evidence" value="ECO:0007669"/>
    <property type="project" value="InterPro"/>
</dbReference>
<dbReference type="EMBL" id="LSYV01000005">
    <property type="protein sequence ID" value="KXZ54659.1"/>
    <property type="molecule type" value="Genomic_DNA"/>
</dbReference>
<keyword evidence="7" id="KW-0378">Hydrolase</keyword>
<evidence type="ECO:0000256" key="7">
    <source>
        <dbReference type="ARBA" id="ARBA00022801"/>
    </source>
</evidence>
<gene>
    <name evidence="12" type="ORF">GPECTOR_4g725</name>
</gene>
<evidence type="ECO:0000313" key="12">
    <source>
        <dbReference type="EMBL" id="KXZ54659.1"/>
    </source>
</evidence>
<comment type="caution">
    <text evidence="12">The sequence shown here is derived from an EMBL/GenBank/DDBJ whole genome shotgun (WGS) entry which is preliminary data.</text>
</comment>
<dbReference type="OrthoDB" id="406631at2759"/>
<dbReference type="Pfam" id="PF26410">
    <property type="entry name" value="GH5_mannosidase"/>
    <property type="match status" value="1"/>
</dbReference>
<dbReference type="InterPro" id="IPR005181">
    <property type="entry name" value="SASA"/>
</dbReference>
<dbReference type="InterPro" id="IPR036514">
    <property type="entry name" value="SGNH_hydro_sf"/>
</dbReference>
<evidence type="ECO:0000259" key="10">
    <source>
        <dbReference type="Pfam" id="PF03629"/>
    </source>
</evidence>
<dbReference type="EC" id="3.2.1.78" evidence="4"/>
<sequence length="1080" mass="115782">MHPAPFPPLHPISRGTQFIEDGKPFYFVGFNAHWLPNLATFEHEWGRTQAAHFMRSAQKLGMRVGRWWAFNKALPANPGEYEEDQFLGLDYTLYLASKFGIRVILALTNLWPQYRGPEHFLYMATGSANGKTVLDYYADRATRELVKRHMDTVVRRVNAYSGVTYRDDPTILGWDVMNEPRCPGCDASEMAIKLDWIAEMAAYLRSIDPNHLITMGSEGYFAPDPATNLHLLNPGAGAQCEGEDWVATVSMKDHDFACIHVYERQVEELPYNHDPKRNDPVWVKCDFECYINWMTRYIEAHEQVAVQINKPLLLEEFGLTWWCVRQSWGGAGRGRMWEYDRRVLLQVVFEMLVDSARSGGPLAGALFWNAAANFTGDWDGYNIYTDRTPKSIPYPAPFAYGPAKRSLIPGPNPQTVPTAAAYPTVAAAAAAAAAAVPAEVPIGSAPSAVTAAAIPAVTAAAAAPTSLQPFAATAGPAADTVTAAVTTVTTATAAATASAAAAAGGSDDGSVRKLLGLKQEEEEGEEEEAGGGLALEGERPAPSGEVQGAEPNTEHGCHQTDHKTEGGHPRAKRNHATERAAAGADSANSGGGAAAGRDRRKRRQRRAGSGGDAVINVSELPDEVHPALLDLLLNGRLGRPVDHLHTDPWDGEAERRAAAAAADAATTASAGGSSGPDANNGGSRDDGDLTELFSAHVPEPLSKAFMAAAAAAAAASARDEGVQPDEELGGVGAPAAEAAEAATEAVGSGPRRRLTEQVLELDGFRRAWQRRVVGGLGRALLSWMPMARNGQPNKLYGYAGNVPWSSIKSYPSGSPELDEGLDIWIIAGQSNAVGENMQGSASACCTSLPGRLLSFNMLQNPEDAWRDAAPCVGCISRGADPWFADSCGPDMAFGRVLLQFGVSGRVGFVATGKGATSLAENWCPGCEQYNEMISAVGRAMAAAGPHAKLRGMIWVQGESDSGNGWNAGQYGSRFGAFLTSVRSDLAQYNRQLPVIMAVMSTRLRDEVFPAIATVRQQQMAFTAPGVFKVDMQNYTFYKQVIRDVYNPSIVFWDKEVHLTQDGQCDMGADMAALYAASGLQ</sequence>
<evidence type="ECO:0000313" key="13">
    <source>
        <dbReference type="Proteomes" id="UP000075714"/>
    </source>
</evidence>
<dbReference type="InterPro" id="IPR018087">
    <property type="entry name" value="Glyco_hydro_5_CS"/>
</dbReference>
<feature type="compositionally biased region" description="Low complexity" evidence="9">
    <location>
        <begin position="658"/>
        <end position="682"/>
    </location>
</feature>
<keyword evidence="8" id="KW-0326">Glycosidase</keyword>
<evidence type="ECO:0000256" key="1">
    <source>
        <dbReference type="ARBA" id="ARBA00001678"/>
    </source>
</evidence>
<reference evidence="13" key="1">
    <citation type="journal article" date="2016" name="Nat. Commun.">
        <title>The Gonium pectorale genome demonstrates co-option of cell cycle regulation during the evolution of multicellularity.</title>
        <authorList>
            <person name="Hanschen E.R."/>
            <person name="Marriage T.N."/>
            <person name="Ferris P.J."/>
            <person name="Hamaji T."/>
            <person name="Toyoda A."/>
            <person name="Fujiyama A."/>
            <person name="Neme R."/>
            <person name="Noguchi H."/>
            <person name="Minakuchi Y."/>
            <person name="Suzuki M."/>
            <person name="Kawai-Toyooka H."/>
            <person name="Smith D.R."/>
            <person name="Sparks H."/>
            <person name="Anderson J."/>
            <person name="Bakaric R."/>
            <person name="Luria V."/>
            <person name="Karger A."/>
            <person name="Kirschner M.W."/>
            <person name="Durand P.M."/>
            <person name="Michod R.E."/>
            <person name="Nozaki H."/>
            <person name="Olson B.J."/>
        </authorList>
    </citation>
    <scope>NUCLEOTIDE SEQUENCE [LARGE SCALE GENOMIC DNA]</scope>
    <source>
        <strain evidence="13">NIES-2863</strain>
    </source>
</reference>
<comment type="subcellular location">
    <subcellularLocation>
        <location evidence="2">Secreted</location>
    </subcellularLocation>
</comment>
<comment type="similarity">
    <text evidence="3">Belongs to the glycosyl hydrolase 5 (cellulase A) family.</text>
</comment>
<dbReference type="PANTHER" id="PTHR31451">
    <property type="match status" value="1"/>
</dbReference>
<evidence type="ECO:0000256" key="4">
    <source>
        <dbReference type="ARBA" id="ARBA00012706"/>
    </source>
</evidence>
<dbReference type="SUPFAM" id="SSF51445">
    <property type="entry name" value="(Trans)glycosidases"/>
    <property type="match status" value="1"/>
</dbReference>
<dbReference type="STRING" id="33097.A0A150GXV2"/>
<evidence type="ECO:0000256" key="3">
    <source>
        <dbReference type="ARBA" id="ARBA00005641"/>
    </source>
</evidence>
<dbReference type="Gene3D" id="3.40.50.1110">
    <property type="entry name" value="SGNH hydrolase"/>
    <property type="match status" value="1"/>
</dbReference>
<evidence type="ECO:0000256" key="8">
    <source>
        <dbReference type="ARBA" id="ARBA00023295"/>
    </source>
</evidence>
<evidence type="ECO:0000259" key="11">
    <source>
        <dbReference type="Pfam" id="PF26410"/>
    </source>
</evidence>
<evidence type="ECO:0000256" key="6">
    <source>
        <dbReference type="ARBA" id="ARBA00022729"/>
    </source>
</evidence>
<proteinExistence type="inferred from homology"/>
<feature type="compositionally biased region" description="Acidic residues" evidence="9">
    <location>
        <begin position="520"/>
        <end position="529"/>
    </location>
</feature>
<dbReference type="Gene3D" id="3.20.20.80">
    <property type="entry name" value="Glycosidases"/>
    <property type="match status" value="1"/>
</dbReference>
<evidence type="ECO:0000256" key="5">
    <source>
        <dbReference type="ARBA" id="ARBA00022525"/>
    </source>
</evidence>
<dbReference type="PANTHER" id="PTHR31451:SF39">
    <property type="entry name" value="MANNAN ENDO-1,4-BETA-MANNOSIDASE 1"/>
    <property type="match status" value="1"/>
</dbReference>
<dbReference type="GO" id="GO:0016985">
    <property type="term" value="F:mannan endo-1,4-beta-mannosidase activity"/>
    <property type="evidence" value="ECO:0007669"/>
    <property type="project" value="UniProtKB-EC"/>
</dbReference>
<dbReference type="Pfam" id="PF03629">
    <property type="entry name" value="SASA"/>
    <property type="match status" value="1"/>
</dbReference>
<keyword evidence="5" id="KW-0964">Secreted</keyword>
<feature type="compositionally biased region" description="Low complexity" evidence="9">
    <location>
        <begin position="579"/>
        <end position="588"/>
    </location>
</feature>
<feature type="domain" description="Glycoside hydrolase family 5" evidence="11">
    <location>
        <begin position="15"/>
        <end position="369"/>
    </location>
</feature>
<accession>A0A150GXV2</accession>
<evidence type="ECO:0000256" key="2">
    <source>
        <dbReference type="ARBA" id="ARBA00004613"/>
    </source>
</evidence>
<name>A0A150GXV2_GONPE</name>
<evidence type="ECO:0000256" key="9">
    <source>
        <dbReference type="SAM" id="MobiDB-lite"/>
    </source>
</evidence>
<dbReference type="PROSITE" id="PS00659">
    <property type="entry name" value="GLYCOSYL_HYDROL_F5"/>
    <property type="match status" value="1"/>
</dbReference>
<dbReference type="Proteomes" id="UP000075714">
    <property type="component" value="Unassembled WGS sequence"/>
</dbReference>
<keyword evidence="6" id="KW-0732">Signal</keyword>
<dbReference type="SUPFAM" id="SSF52266">
    <property type="entry name" value="SGNH hydrolase"/>
    <property type="match status" value="1"/>
</dbReference>
<feature type="compositionally biased region" description="Basic and acidic residues" evidence="9">
    <location>
        <begin position="552"/>
        <end position="568"/>
    </location>
</feature>
<dbReference type="AlphaFoldDB" id="A0A150GXV2"/>
<dbReference type="InterPro" id="IPR017853">
    <property type="entry name" value="GH"/>
</dbReference>
<keyword evidence="13" id="KW-1185">Reference proteome</keyword>
<feature type="domain" description="Sialate O-acetylesterase" evidence="10">
    <location>
        <begin position="821"/>
        <end position="1074"/>
    </location>
</feature>
<organism evidence="12 13">
    <name type="scientific">Gonium pectorale</name>
    <name type="common">Green alga</name>
    <dbReference type="NCBI Taxonomy" id="33097"/>
    <lineage>
        <taxon>Eukaryota</taxon>
        <taxon>Viridiplantae</taxon>
        <taxon>Chlorophyta</taxon>
        <taxon>core chlorophytes</taxon>
        <taxon>Chlorophyceae</taxon>
        <taxon>CS clade</taxon>
        <taxon>Chlamydomonadales</taxon>
        <taxon>Volvocaceae</taxon>
        <taxon>Gonium</taxon>
    </lineage>
</organism>